<dbReference type="EMBL" id="FTOV01000002">
    <property type="protein sequence ID" value="SIS75726.1"/>
    <property type="molecule type" value="Genomic_DNA"/>
</dbReference>
<dbReference type="InterPro" id="IPR026444">
    <property type="entry name" value="Secre_tail"/>
</dbReference>
<dbReference type="Proteomes" id="UP001380186">
    <property type="component" value="Chromosome"/>
</dbReference>
<accession>A0A1N7LPF4</accession>
<name>A0A1N7LPF4_9FLAO</name>
<gene>
    <name evidence="3" type="ORF">CRDW_17610</name>
    <name evidence="4" type="ORF">SAMN05421785_102402</name>
</gene>
<reference evidence="3 6" key="2">
    <citation type="journal article" date="2020" name="Microbes Environ.">
        <title>Synthetic bacterial community of duckweed: a simple and stable system to study plant-microbe interactions.</title>
        <authorList>
            <person name="Ishizawa H."/>
            <person name="Tada M."/>
            <person name="Kuroda M."/>
            <person name="Inoue D."/>
            <person name="Futamata H."/>
            <person name="Ike M."/>
        </authorList>
    </citation>
    <scope>NUCLEOTIDE SEQUENCE [LARGE SCALE GENOMIC DNA]</scope>
    <source>
        <strain evidence="3 6">DW100</strain>
    </source>
</reference>
<sequence>MKKLYFLALIGFSGLTFAQGSESFTNLNASASSYVGGSYSGDNGVTWTYSGARKVTSTDNVTGTSVGFDSSGTRNVKANSGANGVGTITYTVRSYFTAGTGANRTMAVYVNNIQVDNYSLAAMDTNYTRSVTVNTPGDVVIEFRSTGSRQIVLDDVSWTQLGGTLSANDLSKAKETFVKNSLITNNEIVFGADSKEVKIYTMNGQMIKSVSVKENQSVNVSELKEGNYIVTGILNGKKVSEKIIKK</sequence>
<protein>
    <submittedName>
        <fullName evidence="4">Por secretion system C-terminal sorting domain-containing protein</fullName>
    </submittedName>
    <submittedName>
        <fullName evidence="3">T9SS type A sorting domain-containing protein</fullName>
    </submittedName>
</protein>
<keyword evidence="1 2" id="KW-0732">Signal</keyword>
<evidence type="ECO:0000256" key="2">
    <source>
        <dbReference type="SAM" id="SignalP"/>
    </source>
</evidence>
<organism evidence="4 5">
    <name type="scientific">Chryseobacterium gambrini</name>
    <dbReference type="NCBI Taxonomy" id="373672"/>
    <lineage>
        <taxon>Bacteria</taxon>
        <taxon>Pseudomonadati</taxon>
        <taxon>Bacteroidota</taxon>
        <taxon>Flavobacteriia</taxon>
        <taxon>Flavobacteriales</taxon>
        <taxon>Weeksellaceae</taxon>
        <taxon>Chryseobacterium group</taxon>
        <taxon>Chryseobacterium</taxon>
    </lineage>
</organism>
<dbReference type="EMBL" id="AP029022">
    <property type="protein sequence ID" value="BEV04387.1"/>
    <property type="molecule type" value="Genomic_DNA"/>
</dbReference>
<proteinExistence type="predicted"/>
<reference evidence="3" key="3">
    <citation type="submission" date="2023-12" db="EMBL/GenBank/DDBJ databases">
        <title>Complete genome sequences of six duckweed-associated bacterial strains for studying community assembly in synthetic plant microbiome.</title>
        <authorList>
            <person name="Ishizawa H."/>
            <person name="Tada M."/>
            <person name="Tashiro Y."/>
            <person name="Kuroda M."/>
            <person name="Inoue D."/>
            <person name="Dohra H."/>
            <person name="Futamata H."/>
            <person name="Ike M."/>
        </authorList>
    </citation>
    <scope>NUCLEOTIDE SEQUENCE</scope>
    <source>
        <strain evidence="3">DW100</strain>
    </source>
</reference>
<dbReference type="RefSeq" id="WP_076390858.1">
    <property type="nucleotide sequence ID" value="NZ_AP029022.1"/>
</dbReference>
<evidence type="ECO:0000313" key="6">
    <source>
        <dbReference type="Proteomes" id="UP001380186"/>
    </source>
</evidence>
<keyword evidence="6" id="KW-1185">Reference proteome</keyword>
<feature type="signal peptide" evidence="2">
    <location>
        <begin position="1"/>
        <end position="18"/>
    </location>
</feature>
<dbReference type="STRING" id="373672.SAMN05421785_102402"/>
<evidence type="ECO:0000313" key="3">
    <source>
        <dbReference type="EMBL" id="BEV04387.1"/>
    </source>
</evidence>
<dbReference type="Proteomes" id="UP000185781">
    <property type="component" value="Unassembled WGS sequence"/>
</dbReference>
<dbReference type="NCBIfam" id="TIGR04183">
    <property type="entry name" value="Por_Secre_tail"/>
    <property type="match status" value="1"/>
</dbReference>
<evidence type="ECO:0000313" key="5">
    <source>
        <dbReference type="Proteomes" id="UP000185781"/>
    </source>
</evidence>
<evidence type="ECO:0000313" key="4">
    <source>
        <dbReference type="EMBL" id="SIS75726.1"/>
    </source>
</evidence>
<dbReference type="AlphaFoldDB" id="A0A1N7LPF4"/>
<reference evidence="4 5" key="1">
    <citation type="submission" date="2017-01" db="EMBL/GenBank/DDBJ databases">
        <authorList>
            <person name="Mah S.A."/>
            <person name="Swanson W.J."/>
            <person name="Moy G.W."/>
            <person name="Vacquier V.D."/>
        </authorList>
    </citation>
    <scope>NUCLEOTIDE SEQUENCE [LARGE SCALE GENOMIC DNA]</scope>
    <source>
        <strain evidence="4 5">DSM 18014</strain>
    </source>
</reference>
<feature type="chain" id="PRO_5012998270" evidence="2">
    <location>
        <begin position="19"/>
        <end position="246"/>
    </location>
</feature>
<dbReference type="OrthoDB" id="1465721at2"/>
<evidence type="ECO:0000256" key="1">
    <source>
        <dbReference type="ARBA" id="ARBA00022729"/>
    </source>
</evidence>